<dbReference type="Proteomes" id="UP001500979">
    <property type="component" value="Unassembled WGS sequence"/>
</dbReference>
<protein>
    <submittedName>
        <fullName evidence="1">Uncharacterized protein</fullName>
    </submittedName>
</protein>
<sequence>MGMSSSAEQISDEFRGRVEAGARHLRNIHNAPHAEQKQIAITRLAEVMLWLRKNCSRRDGGMDLHGQSGLYKQFVGRIRAEASASDSPLNIPAQVNHKISELLYEDPDISDEVRAAYGFGPAPSHIVARQKYSEQRSRERALRRSSLTEDIGQLIRDVEQLSLSKLDDSDNDEREKVVEQLSRLETLVRERRDEIGEIF</sequence>
<evidence type="ECO:0000313" key="2">
    <source>
        <dbReference type="Proteomes" id="UP001500979"/>
    </source>
</evidence>
<gene>
    <name evidence="1" type="ORF">GCM10010470_55180</name>
</gene>
<evidence type="ECO:0000313" key="1">
    <source>
        <dbReference type="EMBL" id="GAA2812711.1"/>
    </source>
</evidence>
<name>A0ABN3VLL3_9PSEU</name>
<dbReference type="EMBL" id="BAAAUX010000024">
    <property type="protein sequence ID" value="GAA2812711.1"/>
    <property type="molecule type" value="Genomic_DNA"/>
</dbReference>
<organism evidence="1 2">
    <name type="scientific">Saccharopolyspora taberi</name>
    <dbReference type="NCBI Taxonomy" id="60895"/>
    <lineage>
        <taxon>Bacteria</taxon>
        <taxon>Bacillati</taxon>
        <taxon>Actinomycetota</taxon>
        <taxon>Actinomycetes</taxon>
        <taxon>Pseudonocardiales</taxon>
        <taxon>Pseudonocardiaceae</taxon>
        <taxon>Saccharopolyspora</taxon>
    </lineage>
</organism>
<proteinExistence type="predicted"/>
<keyword evidence="2" id="KW-1185">Reference proteome</keyword>
<comment type="caution">
    <text evidence="1">The sequence shown here is derived from an EMBL/GenBank/DDBJ whole genome shotgun (WGS) entry which is preliminary data.</text>
</comment>
<reference evidence="1 2" key="1">
    <citation type="journal article" date="2019" name="Int. J. Syst. Evol. Microbiol.">
        <title>The Global Catalogue of Microorganisms (GCM) 10K type strain sequencing project: providing services to taxonomists for standard genome sequencing and annotation.</title>
        <authorList>
            <consortium name="The Broad Institute Genomics Platform"/>
            <consortium name="The Broad Institute Genome Sequencing Center for Infectious Disease"/>
            <person name="Wu L."/>
            <person name="Ma J."/>
        </authorList>
    </citation>
    <scope>NUCLEOTIDE SEQUENCE [LARGE SCALE GENOMIC DNA]</scope>
    <source>
        <strain evidence="1 2">JCM 9383</strain>
    </source>
</reference>
<dbReference type="RefSeq" id="WP_344684608.1">
    <property type="nucleotide sequence ID" value="NZ_BAAAUX010000024.1"/>
</dbReference>
<accession>A0ABN3VLL3</accession>